<reference evidence="1" key="1">
    <citation type="submission" date="2023-10" db="EMBL/GenBank/DDBJ databases">
        <authorList>
            <person name="Rodriguez Cubillos JULIANA M."/>
            <person name="De Vega J."/>
        </authorList>
    </citation>
    <scope>NUCLEOTIDE SEQUENCE</scope>
</reference>
<dbReference type="Proteomes" id="UP001177021">
    <property type="component" value="Unassembled WGS sequence"/>
</dbReference>
<comment type="caution">
    <text evidence="1">The sequence shown here is derived from an EMBL/GenBank/DDBJ whole genome shotgun (WGS) entry which is preliminary data.</text>
</comment>
<accession>A0ACB0MEJ7</accession>
<gene>
    <name evidence="1" type="ORF">MILVUS5_LOCUS41532</name>
</gene>
<organism evidence="1 2">
    <name type="scientific">Trifolium pratense</name>
    <name type="common">Red clover</name>
    <dbReference type="NCBI Taxonomy" id="57577"/>
    <lineage>
        <taxon>Eukaryota</taxon>
        <taxon>Viridiplantae</taxon>
        <taxon>Streptophyta</taxon>
        <taxon>Embryophyta</taxon>
        <taxon>Tracheophyta</taxon>
        <taxon>Spermatophyta</taxon>
        <taxon>Magnoliopsida</taxon>
        <taxon>eudicotyledons</taxon>
        <taxon>Gunneridae</taxon>
        <taxon>Pentapetalae</taxon>
        <taxon>rosids</taxon>
        <taxon>fabids</taxon>
        <taxon>Fabales</taxon>
        <taxon>Fabaceae</taxon>
        <taxon>Papilionoideae</taxon>
        <taxon>50 kb inversion clade</taxon>
        <taxon>NPAAA clade</taxon>
        <taxon>Hologalegina</taxon>
        <taxon>IRL clade</taxon>
        <taxon>Trifolieae</taxon>
        <taxon>Trifolium</taxon>
    </lineage>
</organism>
<evidence type="ECO:0000313" key="1">
    <source>
        <dbReference type="EMBL" id="CAJ2679439.1"/>
    </source>
</evidence>
<sequence>MKLNPNNFILWRNQITPLIRSLGVLHHLLCEEKPEEEVKGDTGEKSPNPNYSKWITNDGLLCSWLLGTMKEEVLTIIDGDTAYEIWTSIEEQLLPATIEKARSLKNMLMTIKKGSRTLDEYLREFKSICDNLAAIKEPVSDQDKVFQFAYGLGSRYETFRVAMLTKPPYPSFSQFLVALQGHEQIQNVRKDEEKNLMEHAQAFFSQRARGRGRSARGGRGHFNSQGRGFTPAGRYNRQQNNEFFFKHNRNSKGEKSRPTTQPNESNSDCQICKKPNHEAVDCWYRYDYSYQSEDFPQAFAALALNDTKDQSFIVDSGATSHMINDAGNLSYVKPYRGNDVIYVGDGNSIPITHTGDVNVISTTGNLKLKDVLVVPDLKNNLLSVGKFVSDNHCSFEFTSSGFVIKDQNQRMIARGHKKGQLYTLEGDCQEALSAIRGGSSSTVWHQRLGHPNFKILSLLKEKIKVTQWVSKPVVCVSCQMGKSCKLPFQSSNKISEFPLDKIHCDLWGPAPTASNQNFRYYALFIDDYSRFSWIYPLKKKSEFLKCFLRFQRLVENQLDRKIKIFQCDGGGEFNSNSFINHLHTCGIELHVSCPGTPEQNGTAERKHRHIVEIGLTMMFHANIPLPLWVEVFLTAVYLINRLPLSTLNNETPYFKLFKRHPQYSGLRVIGCQCFPSLRYQGKNKFSAKTYPCVFIGYSPMHKGYRCLDPKTKHVYISRHVVFDETTFPFKPSSVVVSPPNLELTEFPNVDEWFDSKLCATLSTSSSSQLVDSTLEANKDLPTDQSIPYDANTFLFCDQNCFTGPCAHPSQNQEEGPGAHPIHNQEIGDHIQTEQQSQEVVPEQQLPMVESELNQTETTSTIELRRSSRPRRPPSYLKDCVSLATESPKQYSEPKTLKSALKDPLWVNAMQEEICALHSNKTWELVPRPTNANVVGSKWVYRIKFKEDGSIDRFKARLVAKGFTQVPGIDFDETFSPVVKHTTIRFVIALSLSLNWSMRQLDVKNAFLHGKIKETVFMEQPPGFVNPKTPNHVCLLKKSLYGLKQAPRAWFDRLSTFLLHHGFICSKADSSLFILKTSSVTTLILIYVDDILVAGNNDLFITNLVQQLGREFAIKDLGPLHYFLGVEFIRFKDGLFLTQQKYTNDLLLKTKMLGCKSIATPQILKEKSSSSDDIIVDATEFRSIVGALQYLTFTRPDITHAVNRACQHFSKPTMTDLKAVKRILRYLRGTQNWGLRYLNNTPHSLYGFSDADWAGCPVTRRSTTGYCVFLGANCISWSSKKQPTVARSSTEAEYRSMAHTTAELTWITYLLQDIDVSLPRAPQLFCDNISALHMSVNPVFHARTKHIELDYHFVREKVAMGALVTRYTPTSSQIADVFTKPLAKDSFFKFRSKLGVYPSPPTSLRGYDKEPNQNQLIGVDSMINKDEKSAKREDIRIATNGNKSLK</sequence>
<protein>
    <submittedName>
        <fullName evidence="1">Uncharacterized protein</fullName>
    </submittedName>
</protein>
<name>A0ACB0MEJ7_TRIPR</name>
<proteinExistence type="predicted"/>
<keyword evidence="2" id="KW-1185">Reference proteome</keyword>
<dbReference type="EMBL" id="CASHSV030000823">
    <property type="protein sequence ID" value="CAJ2679439.1"/>
    <property type="molecule type" value="Genomic_DNA"/>
</dbReference>
<evidence type="ECO:0000313" key="2">
    <source>
        <dbReference type="Proteomes" id="UP001177021"/>
    </source>
</evidence>